<evidence type="ECO:0000256" key="12">
    <source>
        <dbReference type="ARBA" id="ARBA00023235"/>
    </source>
</evidence>
<dbReference type="InterPro" id="IPR042493">
    <property type="entry name" value="XPD_DNA_FeS"/>
</dbReference>
<sequence>MDTVKLSVRKLVEFLMKTGDIDTRLAGADRAQIGTKVHQELQNAAGENYEKEVPLQIEYVYEDILFKIDGRADGIINQRVIDEIKSTYTPLGEIPNDGYPIHWAQVICYGYFYAKKEELATVTLQLTYYHLSEKETSRFTRMMTFLEMETFFHSLIEEYANWVTLQLAFSKKRTDSLKKLQFPFETYRKGQRELAIAVYRTIYNNDTLFCEAPTGIGKTISTLFPTLKAMSENKIDKIFYLTAKTITRQVAEDAVIELRRQKINLRAVTITAKDKICFLDERRCEPDFCQYAKGYYNRINDCLFDLMRHEQTISREILEAYGKKYTVCPFELSLDVALFCDMIICDYNYLFDPKVYLRRFFIENKENFAFLIDEAHNLVDRSKMMYSATLSKALVLQVKKSINKNDTNLYQVVSRLNRELIKLRKLCDKDTKVFVQKEAAESLNAIVVELVEIAKEWLPRNVEKENQSLVLELFFEASHYTKIAEFYGENYSTLIETGKDTKITQVCIDPSSLLREKLDFGRASVLFSATLSPLNYYSELLGGEKDTSKLSFRSPFPEKNVKIISPTYIHTRYQVRPSSYEKIIECIHMMMEAKSGNYLLFFPSYSYMEEVYNRFIEQYPNISVIKQSRDMDEEAREAFLKEFQVDRKMIGFAILGGIFSEGVDLKGTRLIGAGIVGVGLAEPSTMQNLMRDYYDQKSKHGFYYAYQIPGLNKVLQAAGRLIRSSTDKGVILLMDSRFQETRYRNELPAHWRNLMFVRNSKQLAEELFTFWQKQEEIND</sequence>
<evidence type="ECO:0000256" key="2">
    <source>
        <dbReference type="ARBA" id="ARBA00022723"/>
    </source>
</evidence>
<keyword evidence="2" id="KW-0479">Metal-binding</keyword>
<dbReference type="GO" id="GO:0051539">
    <property type="term" value="F:4 iron, 4 sulfur cluster binding"/>
    <property type="evidence" value="ECO:0007669"/>
    <property type="project" value="UniProtKB-KW"/>
</dbReference>
<keyword evidence="3" id="KW-0547">Nucleotide-binding</keyword>
<gene>
    <name evidence="15" type="ORF">X560_2646</name>
</gene>
<evidence type="ECO:0000256" key="8">
    <source>
        <dbReference type="ARBA" id="ARBA00023004"/>
    </source>
</evidence>
<evidence type="ECO:0000256" key="5">
    <source>
        <dbReference type="ARBA" id="ARBA00022801"/>
    </source>
</evidence>
<dbReference type="EMBL" id="AZHO01000040">
    <property type="protein sequence ID" value="KMT57733.1"/>
    <property type="molecule type" value="Genomic_DNA"/>
</dbReference>
<keyword evidence="6 15" id="KW-0347">Helicase</keyword>
<dbReference type="Pfam" id="PF13307">
    <property type="entry name" value="Helicase_C_2"/>
    <property type="match status" value="1"/>
</dbReference>
<comment type="caution">
    <text evidence="15">The sequence shown here is derived from an EMBL/GenBank/DDBJ whole genome shotgun (WGS) entry which is preliminary data.</text>
</comment>
<protein>
    <submittedName>
        <fullName evidence="15">DNA repair helicase family protein</fullName>
    </submittedName>
</protein>
<evidence type="ECO:0000313" key="16">
    <source>
        <dbReference type="Proteomes" id="UP000052258"/>
    </source>
</evidence>
<dbReference type="GO" id="GO:0043139">
    <property type="term" value="F:5'-3' DNA helicase activity"/>
    <property type="evidence" value="ECO:0007669"/>
    <property type="project" value="UniProtKB-EC"/>
</dbReference>
<dbReference type="InterPro" id="IPR027417">
    <property type="entry name" value="P-loop_NTPase"/>
</dbReference>
<dbReference type="Gene3D" id="1.10.275.40">
    <property type="match status" value="1"/>
</dbReference>
<evidence type="ECO:0000256" key="6">
    <source>
        <dbReference type="ARBA" id="ARBA00022806"/>
    </source>
</evidence>
<name>A0A0J8GAA3_9LIST</name>
<dbReference type="PANTHER" id="PTHR11472">
    <property type="entry name" value="DNA REPAIR DEAD HELICASE RAD3/XP-D SUBFAMILY MEMBER"/>
    <property type="match status" value="1"/>
</dbReference>
<dbReference type="Proteomes" id="UP000052258">
    <property type="component" value="Unassembled WGS sequence"/>
</dbReference>
<dbReference type="InterPro" id="IPR010614">
    <property type="entry name" value="RAD3-like_helicase_DEAD"/>
</dbReference>
<dbReference type="SUPFAM" id="SSF52540">
    <property type="entry name" value="P-loop containing nucleoside triphosphate hydrolases"/>
    <property type="match status" value="1"/>
</dbReference>
<dbReference type="GO" id="GO:0016818">
    <property type="term" value="F:hydrolase activity, acting on acid anhydrides, in phosphorus-containing anhydrides"/>
    <property type="evidence" value="ECO:0007669"/>
    <property type="project" value="InterPro"/>
</dbReference>
<proteinExistence type="inferred from homology"/>
<evidence type="ECO:0000256" key="3">
    <source>
        <dbReference type="ARBA" id="ARBA00022741"/>
    </source>
</evidence>
<accession>A0A0J8GAA3</accession>
<dbReference type="SMART" id="SM00491">
    <property type="entry name" value="HELICc2"/>
    <property type="match status" value="1"/>
</dbReference>
<keyword evidence="7" id="KW-0067">ATP-binding</keyword>
<evidence type="ECO:0000313" key="15">
    <source>
        <dbReference type="EMBL" id="KMT57733.1"/>
    </source>
</evidence>
<dbReference type="SMART" id="SM00488">
    <property type="entry name" value="DEXDc2"/>
    <property type="match status" value="1"/>
</dbReference>
<keyword evidence="12" id="KW-0413">Isomerase</keyword>
<evidence type="ECO:0000256" key="10">
    <source>
        <dbReference type="ARBA" id="ARBA00023125"/>
    </source>
</evidence>
<evidence type="ECO:0000256" key="13">
    <source>
        <dbReference type="ARBA" id="ARBA00038058"/>
    </source>
</evidence>
<dbReference type="InterPro" id="IPR006554">
    <property type="entry name" value="Helicase-like_DEXD_c2"/>
</dbReference>
<dbReference type="PANTHER" id="PTHR11472:SF34">
    <property type="entry name" value="REGULATOR OF TELOMERE ELONGATION HELICASE 1"/>
    <property type="match status" value="1"/>
</dbReference>
<evidence type="ECO:0000256" key="4">
    <source>
        <dbReference type="ARBA" id="ARBA00022763"/>
    </source>
</evidence>
<dbReference type="InterPro" id="IPR014013">
    <property type="entry name" value="Helic_SF1/SF2_ATP-bd_DinG/Rad3"/>
</dbReference>
<keyword evidence="10" id="KW-0238">DNA-binding</keyword>
<dbReference type="GO" id="GO:0046872">
    <property type="term" value="F:metal ion binding"/>
    <property type="evidence" value="ECO:0007669"/>
    <property type="project" value="UniProtKB-KW"/>
</dbReference>
<dbReference type="PROSITE" id="PS51193">
    <property type="entry name" value="HELICASE_ATP_BIND_2"/>
    <property type="match status" value="1"/>
</dbReference>
<keyword evidence="16" id="KW-1185">Reference proteome</keyword>
<keyword evidence="1" id="KW-0004">4Fe-4S</keyword>
<keyword evidence="5" id="KW-0378">Hydrolase</keyword>
<dbReference type="InterPro" id="IPR045028">
    <property type="entry name" value="DinG/Rad3-like"/>
</dbReference>
<dbReference type="Pfam" id="PF06733">
    <property type="entry name" value="DEAD_2"/>
    <property type="match status" value="1"/>
</dbReference>
<evidence type="ECO:0000256" key="9">
    <source>
        <dbReference type="ARBA" id="ARBA00023014"/>
    </source>
</evidence>
<keyword evidence="8" id="KW-0408">Iron</keyword>
<dbReference type="RefSeq" id="WP_007473021.1">
    <property type="nucleotide sequence ID" value="NZ_KQ130624.1"/>
</dbReference>
<evidence type="ECO:0000256" key="7">
    <source>
        <dbReference type="ARBA" id="ARBA00022840"/>
    </source>
</evidence>
<keyword evidence="4" id="KW-0227">DNA damage</keyword>
<organism evidence="15 16">
    <name type="scientific">Listeria fleischmannii 1991</name>
    <dbReference type="NCBI Taxonomy" id="1430899"/>
    <lineage>
        <taxon>Bacteria</taxon>
        <taxon>Bacillati</taxon>
        <taxon>Bacillota</taxon>
        <taxon>Bacilli</taxon>
        <taxon>Bacillales</taxon>
        <taxon>Listeriaceae</taxon>
        <taxon>Listeria</taxon>
    </lineage>
</organism>
<dbReference type="OrthoDB" id="9765586at2"/>
<dbReference type="Gene3D" id="1.10.30.20">
    <property type="entry name" value="Bacterial XPD DNA helicase, FeS cluster domain"/>
    <property type="match status" value="1"/>
</dbReference>
<comment type="similarity">
    <text evidence="13">Belongs to the helicase family. DinG subfamily.</text>
</comment>
<dbReference type="Gene3D" id="3.90.320.10">
    <property type="match status" value="1"/>
</dbReference>
<dbReference type="PATRIC" id="fig|1430899.3.peg.2697"/>
<feature type="domain" description="Helicase ATP-binding" evidence="14">
    <location>
        <begin position="177"/>
        <end position="438"/>
    </location>
</feature>
<evidence type="ECO:0000256" key="11">
    <source>
        <dbReference type="ARBA" id="ARBA00023204"/>
    </source>
</evidence>
<evidence type="ECO:0000256" key="1">
    <source>
        <dbReference type="ARBA" id="ARBA00022485"/>
    </source>
</evidence>
<dbReference type="Gene3D" id="3.40.50.300">
    <property type="entry name" value="P-loop containing nucleotide triphosphate hydrolases"/>
    <property type="match status" value="2"/>
</dbReference>
<dbReference type="AlphaFoldDB" id="A0A0J8GAA3"/>
<evidence type="ECO:0000259" key="14">
    <source>
        <dbReference type="PROSITE" id="PS51193"/>
    </source>
</evidence>
<dbReference type="InterPro" id="IPR011604">
    <property type="entry name" value="PDDEXK-like_dom_sf"/>
</dbReference>
<keyword evidence="11" id="KW-0234">DNA repair</keyword>
<dbReference type="GO" id="GO:0003677">
    <property type="term" value="F:DNA binding"/>
    <property type="evidence" value="ECO:0007669"/>
    <property type="project" value="UniProtKB-KW"/>
</dbReference>
<dbReference type="InterPro" id="IPR006555">
    <property type="entry name" value="ATP-dep_Helicase_C"/>
</dbReference>
<dbReference type="GO" id="GO:0006281">
    <property type="term" value="P:DNA repair"/>
    <property type="evidence" value="ECO:0007669"/>
    <property type="project" value="UniProtKB-KW"/>
</dbReference>
<dbReference type="GO" id="GO:0005524">
    <property type="term" value="F:ATP binding"/>
    <property type="evidence" value="ECO:0007669"/>
    <property type="project" value="UniProtKB-KW"/>
</dbReference>
<reference evidence="15 16" key="1">
    <citation type="journal article" date="2015" name="Genome Biol. Evol.">
        <title>Comparative Genomics of Listeria Sensu Lato: Genus-Wide Differences in Evolutionary Dynamics and the Progressive Gain of Complex, Potentially Pathogenicity-Related Traits through Lateral Gene Transfer.</title>
        <authorList>
            <person name="Chiara M."/>
            <person name="Caruso M."/>
            <person name="D'Erchia A.M."/>
            <person name="Manzari C."/>
            <person name="Fraccalvieri R."/>
            <person name="Goffredo E."/>
            <person name="Latorre L."/>
            <person name="Miccolupo A."/>
            <person name="Padalino I."/>
            <person name="Santagada G."/>
            <person name="Chiocco D."/>
            <person name="Pesole G."/>
            <person name="Horner D.S."/>
            <person name="Parisi A."/>
        </authorList>
    </citation>
    <scope>NUCLEOTIDE SEQUENCE [LARGE SCALE GENOMIC DNA]</scope>
    <source>
        <strain evidence="15 16">1991</strain>
    </source>
</reference>
<keyword evidence="9" id="KW-0411">Iron-sulfur</keyword>